<dbReference type="AlphaFoldDB" id="A0A0S4J4I0"/>
<protein>
    <submittedName>
        <fullName evidence="1">Uncharacterized protein</fullName>
    </submittedName>
</protein>
<keyword evidence="2" id="KW-1185">Reference proteome</keyword>
<proteinExistence type="predicted"/>
<dbReference type="Proteomes" id="UP000051952">
    <property type="component" value="Unassembled WGS sequence"/>
</dbReference>
<accession>A0A0S4J4I0</accession>
<dbReference type="EMBL" id="CYKH01001047">
    <property type="protein sequence ID" value="CUG80218.1"/>
    <property type="molecule type" value="Genomic_DNA"/>
</dbReference>
<organism evidence="1 2">
    <name type="scientific">Bodo saltans</name>
    <name type="common">Flagellated protozoan</name>
    <dbReference type="NCBI Taxonomy" id="75058"/>
    <lineage>
        <taxon>Eukaryota</taxon>
        <taxon>Discoba</taxon>
        <taxon>Euglenozoa</taxon>
        <taxon>Kinetoplastea</taxon>
        <taxon>Metakinetoplastina</taxon>
        <taxon>Eubodonida</taxon>
        <taxon>Bodonidae</taxon>
        <taxon>Bodo</taxon>
    </lineage>
</organism>
<reference evidence="2" key="1">
    <citation type="submission" date="2015-09" db="EMBL/GenBank/DDBJ databases">
        <authorList>
            <consortium name="Pathogen Informatics"/>
        </authorList>
    </citation>
    <scope>NUCLEOTIDE SEQUENCE [LARGE SCALE GENOMIC DNA]</scope>
    <source>
        <strain evidence="2">Lake Konstanz</strain>
    </source>
</reference>
<name>A0A0S4J4I0_BODSA</name>
<evidence type="ECO:0000313" key="1">
    <source>
        <dbReference type="EMBL" id="CUG80218.1"/>
    </source>
</evidence>
<evidence type="ECO:0000313" key="2">
    <source>
        <dbReference type="Proteomes" id="UP000051952"/>
    </source>
</evidence>
<sequence length="131" mass="14737">MAFIHTSAPTRVLRNTRQSGNFTTFTKCEQQQQTNEQPVDSGGQKLLTRCCFYRSQLSVRAWQVALAATPAFTLPSASMQCVRLSTSHQCHRLPVSLSLPACLTPMCFSPVEAFMHYDEQKAVCTECLFRK</sequence>
<dbReference type="VEuPathDB" id="TriTrypDB:BSAL_86355"/>
<gene>
    <name evidence="1" type="ORF">BSAL_86355</name>
</gene>